<dbReference type="AlphaFoldDB" id="A0A024K6R6"/>
<proteinExistence type="predicted"/>
<evidence type="ECO:0000256" key="1">
    <source>
        <dbReference type="SAM" id="MobiDB-lite"/>
    </source>
</evidence>
<name>A0A024K6R6_9MYCO</name>
<evidence type="ECO:0000259" key="2">
    <source>
        <dbReference type="PROSITE" id="PS51674"/>
    </source>
</evidence>
<dbReference type="Pfam" id="PF02467">
    <property type="entry name" value="Whib"/>
    <property type="match status" value="1"/>
</dbReference>
<dbReference type="RefSeq" id="WP_225337334.1">
    <property type="nucleotide sequence ID" value="NZ_HG964447.1"/>
</dbReference>
<gene>
    <name evidence="3" type="ORF">BN973_05590</name>
</gene>
<dbReference type="HOGENOM" id="CLU_1904428_0_0_11"/>
<dbReference type="EMBL" id="HG964447">
    <property type="protein sequence ID" value="CDO91183.1"/>
    <property type="molecule type" value="Genomic_DNA"/>
</dbReference>
<sequence>MNEVATTPNTRSINHRITAHRMRNRGQSPDAIADYLRVTPRSVHRYLSLPCPEPPPASEEVDLVSFVSKGACAAFPEVDWLSRSPLVQAEAKAICQYCPVLDECRSYGLNKGRDQRGVLGGMTMAERVRELRRQRRRSAQRPGVVAEDQGAA</sequence>
<dbReference type="PROSITE" id="PS51674">
    <property type="entry name" value="4FE4S_WBL"/>
    <property type="match status" value="1"/>
</dbReference>
<organism evidence="3">
    <name type="scientific">Mycobacterium triplex</name>
    <dbReference type="NCBI Taxonomy" id="47839"/>
    <lineage>
        <taxon>Bacteria</taxon>
        <taxon>Bacillati</taxon>
        <taxon>Actinomycetota</taxon>
        <taxon>Actinomycetes</taxon>
        <taxon>Mycobacteriales</taxon>
        <taxon>Mycobacteriaceae</taxon>
        <taxon>Mycobacterium</taxon>
        <taxon>Mycobacterium simiae complex</taxon>
    </lineage>
</organism>
<protein>
    <submittedName>
        <fullName evidence="3">Transcription factor WhiB</fullName>
    </submittedName>
</protein>
<reference evidence="3" key="2">
    <citation type="submission" date="2014-04" db="EMBL/GenBank/DDBJ databases">
        <authorList>
            <person name="Urmite Genomes U."/>
        </authorList>
    </citation>
    <scope>NUCLEOTIDE SEQUENCE</scope>
    <source>
        <strain evidence="3">DSM 44626</strain>
    </source>
</reference>
<dbReference type="STRING" id="47839.BN973_05590"/>
<feature type="domain" description="4Fe-4S Wbl-type" evidence="2">
    <location>
        <begin position="71"/>
        <end position="129"/>
    </location>
</feature>
<dbReference type="InterPro" id="IPR034768">
    <property type="entry name" value="4FE4S_WBL"/>
</dbReference>
<feature type="region of interest" description="Disordered" evidence="1">
    <location>
        <begin position="133"/>
        <end position="152"/>
    </location>
</feature>
<accession>A0A024K6R6</accession>
<dbReference type="Proteomes" id="UP000028880">
    <property type="component" value="Unassembled WGS sequence"/>
</dbReference>
<evidence type="ECO:0000313" key="3">
    <source>
        <dbReference type="EMBL" id="CDO91183.1"/>
    </source>
</evidence>
<reference evidence="3" key="1">
    <citation type="journal article" date="2014" name="Genome Announc.">
        <title>Draft Genome Sequence of Mycobacterium triplex DSM 44626.</title>
        <authorList>
            <person name="Sassi M."/>
            <person name="Croce O."/>
            <person name="Robert C."/>
            <person name="Raoult D."/>
            <person name="Drancourt M."/>
        </authorList>
    </citation>
    <scope>NUCLEOTIDE SEQUENCE [LARGE SCALE GENOMIC DNA]</scope>
    <source>
        <strain evidence="3">DSM 44626</strain>
    </source>
</reference>